<dbReference type="OrthoDB" id="9787283at2"/>
<sequence length="82" mass="9707">MQYERVIEISGKCGIGILTFKILLEKIDDPDREKKLQDEKSKIIIGEEFLDWKMVLMLLERDIPPAPFETWTKSRWAVKIKD</sequence>
<dbReference type="Proteomes" id="UP000318937">
    <property type="component" value="Unassembled WGS sequence"/>
</dbReference>
<proteinExistence type="predicted"/>
<protein>
    <submittedName>
        <fullName evidence="1">Uncharacterized protein</fullName>
    </submittedName>
</protein>
<keyword evidence="2" id="KW-1185">Reference proteome</keyword>
<evidence type="ECO:0000313" key="1">
    <source>
        <dbReference type="EMBL" id="TQR11649.1"/>
    </source>
</evidence>
<organism evidence="1 2">
    <name type="scientific">Psychrobacillus soli</name>
    <dbReference type="NCBI Taxonomy" id="1543965"/>
    <lineage>
        <taxon>Bacteria</taxon>
        <taxon>Bacillati</taxon>
        <taxon>Bacillota</taxon>
        <taxon>Bacilli</taxon>
        <taxon>Bacillales</taxon>
        <taxon>Bacillaceae</taxon>
        <taxon>Psychrobacillus</taxon>
    </lineage>
</organism>
<comment type="caution">
    <text evidence="1">The sequence shown here is derived from an EMBL/GenBank/DDBJ whole genome shotgun (WGS) entry which is preliminary data.</text>
</comment>
<reference evidence="1 2" key="1">
    <citation type="submission" date="2019-05" db="EMBL/GenBank/DDBJ databases">
        <title>Psychrobacillus vulpis sp. nov., a new species isolated from feces of a red fox that inhabits in The Tablas de Daimiel Natural Park, Albacete, Spain.</title>
        <authorList>
            <person name="Rodriguez M."/>
            <person name="Reina J.C."/>
            <person name="Bejar V."/>
            <person name="Llamas I."/>
        </authorList>
    </citation>
    <scope>NUCLEOTIDE SEQUENCE [LARGE SCALE GENOMIC DNA]</scope>
    <source>
        <strain evidence="1 2">NHI-2</strain>
    </source>
</reference>
<accession>A0A544T2G2</accession>
<dbReference type="EMBL" id="VDGG01000030">
    <property type="protein sequence ID" value="TQR11649.1"/>
    <property type="molecule type" value="Genomic_DNA"/>
</dbReference>
<dbReference type="RefSeq" id="WP_142608022.1">
    <property type="nucleotide sequence ID" value="NZ_VDGG01000030.1"/>
</dbReference>
<gene>
    <name evidence="1" type="ORF">FG383_14040</name>
</gene>
<name>A0A544T2G2_9BACI</name>
<evidence type="ECO:0000313" key="2">
    <source>
        <dbReference type="Proteomes" id="UP000318937"/>
    </source>
</evidence>
<dbReference type="AlphaFoldDB" id="A0A544T2G2"/>